<dbReference type="EMBL" id="BPWL01000011">
    <property type="protein sequence ID" value="GJJ15537.1"/>
    <property type="molecule type" value="Genomic_DNA"/>
</dbReference>
<proteinExistence type="predicted"/>
<evidence type="ECO:0000256" key="1">
    <source>
        <dbReference type="SAM" id="MobiDB-lite"/>
    </source>
</evidence>
<feature type="compositionally biased region" description="Basic and acidic residues" evidence="1">
    <location>
        <begin position="298"/>
        <end position="310"/>
    </location>
</feature>
<keyword evidence="2" id="KW-0472">Membrane</keyword>
<keyword evidence="2" id="KW-1133">Transmembrane helix</keyword>
<evidence type="ECO:0000313" key="4">
    <source>
        <dbReference type="Proteomes" id="UP001050691"/>
    </source>
</evidence>
<dbReference type="AlphaFoldDB" id="A0AAV5AP38"/>
<accession>A0AAV5AP38</accession>
<feature type="transmembrane region" description="Helical" evidence="2">
    <location>
        <begin position="203"/>
        <end position="223"/>
    </location>
</feature>
<dbReference type="Proteomes" id="UP001050691">
    <property type="component" value="Unassembled WGS sequence"/>
</dbReference>
<name>A0AAV5AP38_9AGAM</name>
<protein>
    <submittedName>
        <fullName evidence="3">Uncharacterized protein</fullName>
    </submittedName>
</protein>
<evidence type="ECO:0000313" key="3">
    <source>
        <dbReference type="EMBL" id="GJJ15537.1"/>
    </source>
</evidence>
<evidence type="ECO:0000256" key="2">
    <source>
        <dbReference type="SAM" id="Phobius"/>
    </source>
</evidence>
<feature type="region of interest" description="Disordered" evidence="1">
    <location>
        <begin position="286"/>
        <end position="310"/>
    </location>
</feature>
<feature type="transmembrane region" description="Helical" evidence="2">
    <location>
        <begin position="153"/>
        <end position="182"/>
    </location>
</feature>
<feature type="compositionally biased region" description="Low complexity" evidence="1">
    <location>
        <begin position="286"/>
        <end position="297"/>
    </location>
</feature>
<reference evidence="3" key="1">
    <citation type="submission" date="2021-10" db="EMBL/GenBank/DDBJ databases">
        <title>De novo Genome Assembly of Clathrus columnatus (Basidiomycota, Fungi) Using Illumina and Nanopore Sequence Data.</title>
        <authorList>
            <person name="Ogiso-Tanaka E."/>
            <person name="Itagaki H."/>
            <person name="Hosoya T."/>
            <person name="Hosaka K."/>
        </authorList>
    </citation>
    <scope>NUCLEOTIDE SEQUENCE</scope>
    <source>
        <strain evidence="3">MO-923</strain>
    </source>
</reference>
<sequence>MPGIALDKVETLLYGGYAVLFGICVHILAFGSRKDLDAGKKLLVTAIIMFSLSSIHVCVDLVRAIDAFIASVDKPGGASGYYAQIRIWLNVAKQALYATNNILADGLVIYRCYIVWGYNWKVIIVPVIMLIATTVSAYIAVYNFSQVRSGENVFAGSIAAWGTALFSLTLATNILVTSLIAGRIWWVSRGHRNHIGRRHMQKYTQAVAIMYVANNSALSLIAYDALAQIVGIVPTLIIVRVGLGLTKQDATTLNTSARGSTLPHFYRPRRTSMLLEVHKVIQINTDMDTTSGSSTTRDAVEENKHHNVEP</sequence>
<feature type="transmembrane region" description="Helical" evidence="2">
    <location>
        <begin position="12"/>
        <end position="30"/>
    </location>
</feature>
<keyword evidence="2" id="KW-0812">Transmembrane</keyword>
<gene>
    <name evidence="3" type="ORF">Clacol_009815</name>
</gene>
<feature type="transmembrane region" description="Helical" evidence="2">
    <location>
        <begin position="42"/>
        <end position="65"/>
    </location>
</feature>
<keyword evidence="4" id="KW-1185">Reference proteome</keyword>
<feature type="transmembrane region" description="Helical" evidence="2">
    <location>
        <begin position="122"/>
        <end position="141"/>
    </location>
</feature>
<comment type="caution">
    <text evidence="3">The sequence shown here is derived from an EMBL/GenBank/DDBJ whole genome shotgun (WGS) entry which is preliminary data.</text>
</comment>
<organism evidence="3 4">
    <name type="scientific">Clathrus columnatus</name>
    <dbReference type="NCBI Taxonomy" id="1419009"/>
    <lineage>
        <taxon>Eukaryota</taxon>
        <taxon>Fungi</taxon>
        <taxon>Dikarya</taxon>
        <taxon>Basidiomycota</taxon>
        <taxon>Agaricomycotina</taxon>
        <taxon>Agaricomycetes</taxon>
        <taxon>Phallomycetidae</taxon>
        <taxon>Phallales</taxon>
        <taxon>Clathraceae</taxon>
        <taxon>Clathrus</taxon>
    </lineage>
</organism>